<evidence type="ECO:0000256" key="1">
    <source>
        <dbReference type="SAM" id="MobiDB-lite"/>
    </source>
</evidence>
<dbReference type="RefSeq" id="XP_033453477.1">
    <property type="nucleotide sequence ID" value="XM_033588009.1"/>
</dbReference>
<dbReference type="GeneID" id="54345656"/>
<reference evidence="3" key="1">
    <citation type="journal article" date="2020" name="Stud. Mycol.">
        <title>101 Dothideomycetes genomes: a test case for predicting lifestyles and emergence of pathogens.</title>
        <authorList>
            <person name="Haridas S."/>
            <person name="Albert R."/>
            <person name="Binder M."/>
            <person name="Bloem J."/>
            <person name="Labutti K."/>
            <person name="Salamov A."/>
            <person name="Andreopoulos B."/>
            <person name="Baker S."/>
            <person name="Barry K."/>
            <person name="Bills G."/>
            <person name="Bluhm B."/>
            <person name="Cannon C."/>
            <person name="Castanera R."/>
            <person name="Culley D."/>
            <person name="Daum C."/>
            <person name="Ezra D."/>
            <person name="Gonzalez J."/>
            <person name="Henrissat B."/>
            <person name="Kuo A."/>
            <person name="Liang C."/>
            <person name="Lipzen A."/>
            <person name="Lutzoni F."/>
            <person name="Magnuson J."/>
            <person name="Mondo S."/>
            <person name="Nolan M."/>
            <person name="Ohm R."/>
            <person name="Pangilinan J."/>
            <person name="Park H.-J."/>
            <person name="Ramirez L."/>
            <person name="Alfaro M."/>
            <person name="Sun H."/>
            <person name="Tritt A."/>
            <person name="Yoshinaga Y."/>
            <person name="Zwiers L.-H."/>
            <person name="Turgeon B."/>
            <person name="Goodwin S."/>
            <person name="Spatafora J."/>
            <person name="Crous P."/>
            <person name="Grigoriev I."/>
        </authorList>
    </citation>
    <scope>NUCLEOTIDE SEQUENCE</scope>
    <source>
        <strain evidence="3">CBS 183.55</strain>
    </source>
</reference>
<feature type="transmembrane region" description="Helical" evidence="2">
    <location>
        <begin position="20"/>
        <end position="45"/>
    </location>
</feature>
<dbReference type="Proteomes" id="UP000800082">
    <property type="component" value="Unassembled WGS sequence"/>
</dbReference>
<feature type="region of interest" description="Disordered" evidence="1">
    <location>
        <begin position="54"/>
        <end position="88"/>
    </location>
</feature>
<accession>A0A6A5S0A6</accession>
<protein>
    <submittedName>
        <fullName evidence="3">Uncharacterized protein</fullName>
    </submittedName>
</protein>
<sequence length="88" mass="9828">MPLQYPHLPRLQTFIVQLTGPVLLLMSFFGSISANISGAAITLAVRSHPRLPYPHEHRTSHLAAAQASPPDRTQGQRRYQTACVDRLR</sequence>
<keyword evidence="4" id="KW-1185">Reference proteome</keyword>
<keyword evidence="2" id="KW-1133">Transmembrane helix</keyword>
<keyword evidence="2" id="KW-0812">Transmembrane</keyword>
<keyword evidence="2" id="KW-0472">Membrane</keyword>
<dbReference type="AlphaFoldDB" id="A0A6A5S0A6"/>
<proteinExistence type="predicted"/>
<organism evidence="3 4">
    <name type="scientific">Didymella exigua CBS 183.55</name>
    <dbReference type="NCBI Taxonomy" id="1150837"/>
    <lineage>
        <taxon>Eukaryota</taxon>
        <taxon>Fungi</taxon>
        <taxon>Dikarya</taxon>
        <taxon>Ascomycota</taxon>
        <taxon>Pezizomycotina</taxon>
        <taxon>Dothideomycetes</taxon>
        <taxon>Pleosporomycetidae</taxon>
        <taxon>Pleosporales</taxon>
        <taxon>Pleosporineae</taxon>
        <taxon>Didymellaceae</taxon>
        <taxon>Didymella</taxon>
    </lineage>
</organism>
<evidence type="ECO:0000313" key="4">
    <source>
        <dbReference type="Proteomes" id="UP000800082"/>
    </source>
</evidence>
<evidence type="ECO:0000256" key="2">
    <source>
        <dbReference type="SAM" id="Phobius"/>
    </source>
</evidence>
<gene>
    <name evidence="3" type="ORF">M421DRAFT_192366</name>
</gene>
<name>A0A6A5S0A6_9PLEO</name>
<dbReference type="EMBL" id="ML978957">
    <property type="protein sequence ID" value="KAF1933229.1"/>
    <property type="molecule type" value="Genomic_DNA"/>
</dbReference>
<evidence type="ECO:0000313" key="3">
    <source>
        <dbReference type="EMBL" id="KAF1933229.1"/>
    </source>
</evidence>